<dbReference type="Proteomes" id="UP000605784">
    <property type="component" value="Unassembled WGS sequence"/>
</dbReference>
<evidence type="ECO:0000256" key="2">
    <source>
        <dbReference type="SAM" id="Phobius"/>
    </source>
</evidence>
<evidence type="ECO:0000256" key="1">
    <source>
        <dbReference type="SAM" id="MobiDB-lite"/>
    </source>
</evidence>
<feature type="domain" description="Protein-glutamine gamma-glutamyltransferase-like C-terminal" evidence="3">
    <location>
        <begin position="209"/>
        <end position="269"/>
    </location>
</feature>
<gene>
    <name evidence="4" type="ORF">GCM10009030_20020</name>
</gene>
<feature type="transmembrane region" description="Helical" evidence="2">
    <location>
        <begin position="149"/>
        <end position="167"/>
    </location>
</feature>
<reference evidence="4" key="1">
    <citation type="journal article" date="2014" name="Int. J. Syst. Evol. Microbiol.">
        <title>Complete genome sequence of Corynebacterium casei LMG S-19264T (=DSM 44701T), isolated from a smear-ripened cheese.</title>
        <authorList>
            <consortium name="US DOE Joint Genome Institute (JGI-PGF)"/>
            <person name="Walter F."/>
            <person name="Albersmeier A."/>
            <person name="Kalinowski J."/>
            <person name="Ruckert C."/>
        </authorList>
    </citation>
    <scope>NUCLEOTIDE SEQUENCE</scope>
    <source>
        <strain evidence="4">JCM 17820</strain>
    </source>
</reference>
<name>A0A830GM16_9EURY</name>
<keyword evidence="2" id="KW-0472">Membrane</keyword>
<sequence length="281" mass="29691">MNSQNVITLLFAGCCLFAMVSMAASLDTAVPGNPDDVVDVDTESLPLPSEQADQVKNALQSGGQSDTQGDSGTTSNPSADGNQRGRDARPTDDRSGQSTSDSGDGAGESSGQSADSDGSQSGLTRQAGLGPGGPVDSLLDLLRRLFERLLAVVALLAVLGAIALGVYKRQLLLDQLRAYLGREGTDTDARAATTTVPTRSPENEIERTWLEMVSRAGVADDPSLTPRERAEAVAQAGLHSEPVRKLTDLFEDVRYGERAVTTSDVREASTYLRRSTGQYDD</sequence>
<reference evidence="4" key="2">
    <citation type="submission" date="2020-09" db="EMBL/GenBank/DDBJ databases">
        <authorList>
            <person name="Sun Q."/>
            <person name="Ohkuma M."/>
        </authorList>
    </citation>
    <scope>NUCLEOTIDE SEQUENCE</scope>
    <source>
        <strain evidence="4">JCM 17820</strain>
    </source>
</reference>
<dbReference type="Pfam" id="PF13559">
    <property type="entry name" value="DUF4129"/>
    <property type="match status" value="1"/>
</dbReference>
<accession>A0A830GM16</accession>
<comment type="caution">
    <text evidence="4">The sequence shown here is derived from an EMBL/GenBank/DDBJ whole genome shotgun (WGS) entry which is preliminary data.</text>
</comment>
<evidence type="ECO:0000259" key="3">
    <source>
        <dbReference type="Pfam" id="PF13559"/>
    </source>
</evidence>
<dbReference type="AlphaFoldDB" id="A0A830GM16"/>
<organism evidence="4 5">
    <name type="scientific">Haloarcula pellucida</name>
    <dbReference type="NCBI Taxonomy" id="1427151"/>
    <lineage>
        <taxon>Archaea</taxon>
        <taxon>Methanobacteriati</taxon>
        <taxon>Methanobacteriota</taxon>
        <taxon>Stenosarchaea group</taxon>
        <taxon>Halobacteria</taxon>
        <taxon>Halobacteriales</taxon>
        <taxon>Haloarculaceae</taxon>
        <taxon>Haloarcula</taxon>
    </lineage>
</organism>
<feature type="compositionally biased region" description="Low complexity" evidence="1">
    <location>
        <begin position="100"/>
        <end position="122"/>
    </location>
</feature>
<keyword evidence="2" id="KW-0812">Transmembrane</keyword>
<dbReference type="InterPro" id="IPR025403">
    <property type="entry name" value="TgpA-like_C"/>
</dbReference>
<keyword evidence="2" id="KW-1133">Transmembrane helix</keyword>
<keyword evidence="5" id="KW-1185">Reference proteome</keyword>
<dbReference type="RefSeq" id="WP_188997021.1">
    <property type="nucleotide sequence ID" value="NZ_BMOU01000003.1"/>
</dbReference>
<feature type="compositionally biased region" description="Basic and acidic residues" evidence="1">
    <location>
        <begin position="83"/>
        <end position="95"/>
    </location>
</feature>
<dbReference type="EMBL" id="BMOU01000003">
    <property type="protein sequence ID" value="GGN94055.1"/>
    <property type="molecule type" value="Genomic_DNA"/>
</dbReference>
<evidence type="ECO:0000313" key="4">
    <source>
        <dbReference type="EMBL" id="GGN94055.1"/>
    </source>
</evidence>
<protein>
    <recommendedName>
        <fullName evidence="3">Protein-glutamine gamma-glutamyltransferase-like C-terminal domain-containing protein</fullName>
    </recommendedName>
</protein>
<evidence type="ECO:0000313" key="5">
    <source>
        <dbReference type="Proteomes" id="UP000605784"/>
    </source>
</evidence>
<proteinExistence type="predicted"/>
<feature type="compositionally biased region" description="Low complexity" evidence="1">
    <location>
        <begin position="60"/>
        <end position="75"/>
    </location>
</feature>
<feature type="region of interest" description="Disordered" evidence="1">
    <location>
        <begin position="53"/>
        <end position="132"/>
    </location>
</feature>